<feature type="compositionally biased region" description="Polar residues" evidence="5">
    <location>
        <begin position="172"/>
        <end position="181"/>
    </location>
</feature>
<feature type="domain" description="RING-type" evidence="7">
    <location>
        <begin position="285"/>
        <end position="329"/>
    </location>
</feature>
<keyword evidence="6" id="KW-1133">Transmembrane helix</keyword>
<feature type="region of interest" description="Disordered" evidence="5">
    <location>
        <begin position="163"/>
        <end position="205"/>
    </location>
</feature>
<keyword evidence="3" id="KW-0862">Zinc</keyword>
<keyword evidence="6" id="KW-0812">Transmembrane</keyword>
<keyword evidence="2 4" id="KW-0863">Zinc-finger</keyword>
<evidence type="ECO:0000313" key="8">
    <source>
        <dbReference type="EMBL" id="CAD8306381.1"/>
    </source>
</evidence>
<feature type="compositionally biased region" description="Polar residues" evidence="5">
    <location>
        <begin position="235"/>
        <end position="244"/>
    </location>
</feature>
<dbReference type="AlphaFoldDB" id="A0A7R9Z6K0"/>
<proteinExistence type="predicted"/>
<evidence type="ECO:0000259" key="7">
    <source>
        <dbReference type="PROSITE" id="PS50089"/>
    </source>
</evidence>
<feature type="compositionally biased region" description="Low complexity" evidence="5">
    <location>
        <begin position="192"/>
        <end position="205"/>
    </location>
</feature>
<organism evidence="8">
    <name type="scientific">Pseudictyota dubia</name>
    <dbReference type="NCBI Taxonomy" id="2749911"/>
    <lineage>
        <taxon>Eukaryota</taxon>
        <taxon>Sar</taxon>
        <taxon>Stramenopiles</taxon>
        <taxon>Ochrophyta</taxon>
        <taxon>Bacillariophyta</taxon>
        <taxon>Mediophyceae</taxon>
        <taxon>Biddulphiophycidae</taxon>
        <taxon>Eupodiscales</taxon>
        <taxon>Odontellaceae</taxon>
        <taxon>Pseudictyota</taxon>
    </lineage>
</organism>
<feature type="transmembrane region" description="Helical" evidence="6">
    <location>
        <begin position="133"/>
        <end position="152"/>
    </location>
</feature>
<evidence type="ECO:0000256" key="1">
    <source>
        <dbReference type="ARBA" id="ARBA00022723"/>
    </source>
</evidence>
<dbReference type="SUPFAM" id="SSF57850">
    <property type="entry name" value="RING/U-box"/>
    <property type="match status" value="1"/>
</dbReference>
<dbReference type="GO" id="GO:0008270">
    <property type="term" value="F:zinc ion binding"/>
    <property type="evidence" value="ECO:0007669"/>
    <property type="project" value="UniProtKB-KW"/>
</dbReference>
<reference evidence="8" key="1">
    <citation type="submission" date="2021-01" db="EMBL/GenBank/DDBJ databases">
        <authorList>
            <person name="Corre E."/>
            <person name="Pelletier E."/>
            <person name="Niang G."/>
            <person name="Scheremetjew M."/>
            <person name="Finn R."/>
            <person name="Kale V."/>
            <person name="Holt S."/>
            <person name="Cochrane G."/>
            <person name="Meng A."/>
            <person name="Brown T."/>
            <person name="Cohen L."/>
        </authorList>
    </citation>
    <scope>NUCLEOTIDE SEQUENCE</scope>
    <source>
        <strain evidence="8">CCMP147</strain>
    </source>
</reference>
<dbReference type="PANTHER" id="PTHR14155">
    <property type="entry name" value="RING FINGER DOMAIN-CONTAINING"/>
    <property type="match status" value="1"/>
</dbReference>
<dbReference type="InterPro" id="IPR001841">
    <property type="entry name" value="Znf_RING"/>
</dbReference>
<evidence type="ECO:0000256" key="3">
    <source>
        <dbReference type="ARBA" id="ARBA00022833"/>
    </source>
</evidence>
<dbReference type="PROSITE" id="PS50089">
    <property type="entry name" value="ZF_RING_2"/>
    <property type="match status" value="1"/>
</dbReference>
<sequence>MNDETAGCHSNELEFSIDRQWYSNSFSSWSLSQVLPNSRRLLLEGNRYSTGYPYQSCLPRSECYEIAAANLDFYLCRWDSGGYNVRVEEAVDCFSRNGLERIYFGECNEVLWYRGGYNGSVEEESVSEGGGSLFAFFFGICIAVVVVCCACIRRRSRRPTTNVVTVVPSSNGRGASQTGRTAAQRPGQRVNPSPSAPSSGPAYGSEQRKQFVNENLVTKELTAGDVAPVNENGDENATTHSVRSLGSIKERSDFVQSSVRSLEVRMAERVSSEKEKSIMYSDGVCTICLEDYVEGDIVCTSSNPDCAHIFHADCMTDWLLGHEDCPNCRLKYLNGSPESV</sequence>
<gene>
    <name evidence="8" type="ORF">TDUB1175_LOCUS7873</name>
</gene>
<protein>
    <recommendedName>
        <fullName evidence="7">RING-type domain-containing protein</fullName>
    </recommendedName>
</protein>
<dbReference type="Pfam" id="PF13639">
    <property type="entry name" value="zf-RING_2"/>
    <property type="match status" value="1"/>
</dbReference>
<evidence type="ECO:0000256" key="6">
    <source>
        <dbReference type="SAM" id="Phobius"/>
    </source>
</evidence>
<dbReference type="Gene3D" id="3.30.40.10">
    <property type="entry name" value="Zinc/RING finger domain, C3HC4 (zinc finger)"/>
    <property type="match status" value="1"/>
</dbReference>
<dbReference type="PANTHER" id="PTHR14155:SF627">
    <property type="entry name" value="OS06G0192800 PROTEIN"/>
    <property type="match status" value="1"/>
</dbReference>
<evidence type="ECO:0000256" key="4">
    <source>
        <dbReference type="PROSITE-ProRule" id="PRU00175"/>
    </source>
</evidence>
<keyword evidence="6" id="KW-0472">Membrane</keyword>
<evidence type="ECO:0000256" key="2">
    <source>
        <dbReference type="ARBA" id="ARBA00022771"/>
    </source>
</evidence>
<name>A0A7R9Z6K0_9STRA</name>
<evidence type="ECO:0000256" key="5">
    <source>
        <dbReference type="SAM" id="MobiDB-lite"/>
    </source>
</evidence>
<dbReference type="InterPro" id="IPR013083">
    <property type="entry name" value="Znf_RING/FYVE/PHD"/>
</dbReference>
<keyword evidence="1" id="KW-0479">Metal-binding</keyword>
<accession>A0A7R9Z6K0</accession>
<dbReference type="InterPro" id="IPR053238">
    <property type="entry name" value="RING-H2_zinc_finger"/>
</dbReference>
<feature type="region of interest" description="Disordered" evidence="5">
    <location>
        <begin position="223"/>
        <end position="244"/>
    </location>
</feature>
<dbReference type="EMBL" id="HBED01015815">
    <property type="protein sequence ID" value="CAD8306381.1"/>
    <property type="molecule type" value="Transcribed_RNA"/>
</dbReference>